<name>A0A178IP21_9BACT</name>
<dbReference type="PROSITE" id="PS00101">
    <property type="entry name" value="HEXAPEP_TRANSFERASES"/>
    <property type="match status" value="1"/>
</dbReference>
<dbReference type="UniPathway" id="UPA00973"/>
<dbReference type="PANTHER" id="PTHR43378:SF2">
    <property type="entry name" value="UDP-3-O-ACYLGLUCOSAMINE N-ACYLTRANSFERASE 1, MITOCHONDRIAL-RELATED"/>
    <property type="match status" value="1"/>
</dbReference>
<keyword evidence="2 7" id="KW-0441">Lipid A biosynthesis</keyword>
<gene>
    <name evidence="7" type="primary">lpxD</name>
    <name evidence="9" type="ORF">AW736_03050</name>
</gene>
<dbReference type="STRING" id="1184151.AW736_03050"/>
<dbReference type="PANTHER" id="PTHR43378">
    <property type="entry name" value="UDP-3-O-ACYLGLUCOSAMINE N-ACYLTRANSFERASE"/>
    <property type="match status" value="1"/>
</dbReference>
<organism evidence="9 10">
    <name type="scientific">Termitidicoccus mucosus</name>
    <dbReference type="NCBI Taxonomy" id="1184151"/>
    <lineage>
        <taxon>Bacteria</taxon>
        <taxon>Pseudomonadati</taxon>
        <taxon>Verrucomicrobiota</taxon>
        <taxon>Opitutia</taxon>
        <taxon>Opitutales</taxon>
        <taxon>Opitutaceae</taxon>
        <taxon>Termitidicoccus</taxon>
    </lineage>
</organism>
<comment type="caution">
    <text evidence="9">The sequence shown here is derived from an EMBL/GenBank/DDBJ whole genome shotgun (WGS) entry which is preliminary data.</text>
</comment>
<keyword evidence="1 7" id="KW-0444">Lipid biosynthesis</keyword>
<dbReference type="NCBIfam" id="TIGR01853">
    <property type="entry name" value="lipid_A_lpxD"/>
    <property type="match status" value="1"/>
</dbReference>
<dbReference type="GO" id="GO:0103118">
    <property type="term" value="F:UDP-3-O-[(3R)-3-hydroxyacyl]-glucosamine N-acyltransferase activity"/>
    <property type="evidence" value="ECO:0007669"/>
    <property type="project" value="UniProtKB-EC"/>
</dbReference>
<comment type="catalytic activity">
    <reaction evidence="7">
        <text>a UDP-3-O-[(3R)-3-hydroxyacyl]-alpha-D-glucosamine + a (3R)-hydroxyacyl-[ACP] = a UDP-2-N,3-O-bis[(3R)-3-hydroxyacyl]-alpha-D-glucosamine + holo-[ACP] + H(+)</text>
        <dbReference type="Rhea" id="RHEA:53836"/>
        <dbReference type="Rhea" id="RHEA-COMP:9685"/>
        <dbReference type="Rhea" id="RHEA-COMP:9945"/>
        <dbReference type="ChEBI" id="CHEBI:15378"/>
        <dbReference type="ChEBI" id="CHEBI:64479"/>
        <dbReference type="ChEBI" id="CHEBI:78827"/>
        <dbReference type="ChEBI" id="CHEBI:137740"/>
        <dbReference type="ChEBI" id="CHEBI:137748"/>
        <dbReference type="EC" id="2.3.1.191"/>
    </reaction>
</comment>
<dbReference type="Proteomes" id="UP000078486">
    <property type="component" value="Unassembled WGS sequence"/>
</dbReference>
<dbReference type="InterPro" id="IPR001451">
    <property type="entry name" value="Hexapep"/>
</dbReference>
<evidence type="ECO:0000256" key="5">
    <source>
        <dbReference type="ARBA" id="ARBA00023098"/>
    </source>
</evidence>
<evidence type="ECO:0000256" key="2">
    <source>
        <dbReference type="ARBA" id="ARBA00022556"/>
    </source>
</evidence>
<sequence length="351" mass="37345">MELSLTSQEIAAIIEARATRGATTETIRDIASLATARAGDISFLGNPKYKAEVPACAASVIILPIDYDGEPRPGQLYLHVDNPSAALAKLCARIEQLLWPRPAPGIHPSAVIAPTARIAASATVGPLCVVEEGAVIGERTHVEAQVFVGRHAAIGDDCWLMPGVRVASECVVKNRVRLQIGVVLGSDGFGYEFINGRHEKVPQVGRVLIEDDVEIGANTTLDRARFSQTVVGQGTKIDNLVQIAHNVVIGKHCLICSQTGISGSVTIEDYAVLAGQVGVAGHLTIGRGAKITAQTGVNANVSPGATLKGTPANPYMFEQRINVLRQRLPELFQRVDRLEKKFPAEKTSSDA</sequence>
<dbReference type="CDD" id="cd03352">
    <property type="entry name" value="LbH_LpxD"/>
    <property type="match status" value="1"/>
</dbReference>
<dbReference type="InterPro" id="IPR018357">
    <property type="entry name" value="Hexapep_transf_CS"/>
</dbReference>
<keyword evidence="4 7" id="KW-0677">Repeat</keyword>
<evidence type="ECO:0000256" key="4">
    <source>
        <dbReference type="ARBA" id="ARBA00022737"/>
    </source>
</evidence>
<dbReference type="InterPro" id="IPR020573">
    <property type="entry name" value="UDP_GlcNAc_AcTrfase_non-rep"/>
</dbReference>
<dbReference type="EMBL" id="LRRQ01000027">
    <property type="protein sequence ID" value="OAM91451.1"/>
    <property type="molecule type" value="Genomic_DNA"/>
</dbReference>
<evidence type="ECO:0000313" key="9">
    <source>
        <dbReference type="EMBL" id="OAM91451.1"/>
    </source>
</evidence>
<evidence type="ECO:0000256" key="3">
    <source>
        <dbReference type="ARBA" id="ARBA00022679"/>
    </source>
</evidence>
<dbReference type="InterPro" id="IPR011004">
    <property type="entry name" value="Trimer_LpxA-like_sf"/>
</dbReference>
<dbReference type="Pfam" id="PF00132">
    <property type="entry name" value="Hexapep"/>
    <property type="match status" value="1"/>
</dbReference>
<proteinExistence type="inferred from homology"/>
<accession>A0A178IP21</accession>
<dbReference type="InterPro" id="IPR007691">
    <property type="entry name" value="LpxD"/>
</dbReference>
<evidence type="ECO:0000256" key="6">
    <source>
        <dbReference type="ARBA" id="ARBA00023315"/>
    </source>
</evidence>
<feature type="domain" description="UDP-3-O-[3-hydroxymyristoyl] glucosamine N-acyltransferase non-repeat region" evidence="8">
    <location>
        <begin position="26"/>
        <end position="91"/>
    </location>
</feature>
<dbReference type="AlphaFoldDB" id="A0A178IP21"/>
<dbReference type="GO" id="GO:0016410">
    <property type="term" value="F:N-acyltransferase activity"/>
    <property type="evidence" value="ECO:0007669"/>
    <property type="project" value="InterPro"/>
</dbReference>
<comment type="similarity">
    <text evidence="7">Belongs to the transferase hexapeptide repeat family. LpxD subfamily.</text>
</comment>
<evidence type="ECO:0000256" key="1">
    <source>
        <dbReference type="ARBA" id="ARBA00022516"/>
    </source>
</evidence>
<feature type="active site" description="Proton acceptor" evidence="7">
    <location>
        <position position="245"/>
    </location>
</feature>
<evidence type="ECO:0000259" key="8">
    <source>
        <dbReference type="Pfam" id="PF04613"/>
    </source>
</evidence>
<dbReference type="HAMAP" id="MF_00523">
    <property type="entry name" value="LpxD"/>
    <property type="match status" value="1"/>
</dbReference>
<comment type="subunit">
    <text evidence="7">Homotrimer.</text>
</comment>
<dbReference type="GO" id="GO:0009245">
    <property type="term" value="P:lipid A biosynthetic process"/>
    <property type="evidence" value="ECO:0007669"/>
    <property type="project" value="UniProtKB-UniRule"/>
</dbReference>
<reference evidence="9 10" key="1">
    <citation type="submission" date="2016-01" db="EMBL/GenBank/DDBJ databases">
        <title>High potential of lignocellulose degradation of a new Verrucomicrobia species.</title>
        <authorList>
            <person name="Wang Y."/>
            <person name="Shi Y."/>
            <person name="Qiu Z."/>
            <person name="Liu S."/>
            <person name="Yang H."/>
        </authorList>
    </citation>
    <scope>NUCLEOTIDE SEQUENCE [LARGE SCALE GENOMIC DNA]</scope>
    <source>
        <strain evidence="9 10">TSB47</strain>
    </source>
</reference>
<keyword evidence="10" id="KW-1185">Reference proteome</keyword>
<dbReference type="RefSeq" id="WP_068768804.1">
    <property type="nucleotide sequence ID" value="NZ_CP109796.1"/>
</dbReference>
<dbReference type="GO" id="GO:0016020">
    <property type="term" value="C:membrane"/>
    <property type="evidence" value="ECO:0007669"/>
    <property type="project" value="GOC"/>
</dbReference>
<keyword evidence="6 7" id="KW-0012">Acyltransferase</keyword>
<keyword evidence="3 7" id="KW-0808">Transferase</keyword>
<dbReference type="Gene3D" id="2.160.10.10">
    <property type="entry name" value="Hexapeptide repeat proteins"/>
    <property type="match status" value="1"/>
</dbReference>
<evidence type="ECO:0000256" key="7">
    <source>
        <dbReference type="HAMAP-Rule" id="MF_00523"/>
    </source>
</evidence>
<comment type="pathway">
    <text evidence="7">Bacterial outer membrane biogenesis; LPS lipid A biosynthesis.</text>
</comment>
<evidence type="ECO:0000313" key="10">
    <source>
        <dbReference type="Proteomes" id="UP000078486"/>
    </source>
</evidence>
<protein>
    <recommendedName>
        <fullName evidence="7">UDP-3-O-acylglucosamine N-acyltransferase</fullName>
        <ecNumber evidence="7">2.3.1.191</ecNumber>
    </recommendedName>
</protein>
<dbReference type="NCBIfam" id="NF002060">
    <property type="entry name" value="PRK00892.1"/>
    <property type="match status" value="1"/>
</dbReference>
<dbReference type="Pfam" id="PF04613">
    <property type="entry name" value="LpxD"/>
    <property type="match status" value="1"/>
</dbReference>
<dbReference type="SUPFAM" id="SSF51161">
    <property type="entry name" value="Trimeric LpxA-like enzymes"/>
    <property type="match status" value="1"/>
</dbReference>
<dbReference type="EC" id="2.3.1.191" evidence="7"/>
<comment type="function">
    <text evidence="7">Catalyzes the N-acylation of UDP-3-O-acylglucosamine using 3-hydroxyacyl-ACP as the acyl donor. Is involved in the biosynthesis of lipid A, a phosphorylated glycolipid that anchors the lipopolysaccharide to the outer membrane of the cell.</text>
</comment>
<keyword evidence="5 7" id="KW-0443">Lipid metabolism</keyword>
<dbReference type="OrthoDB" id="9784739at2"/>
<dbReference type="Gene3D" id="3.40.1390.10">
    <property type="entry name" value="MurE/MurF, N-terminal domain"/>
    <property type="match status" value="1"/>
</dbReference>